<accession>A0A074WSH1</accession>
<dbReference type="HOGENOM" id="CLU_005732_2_1_1"/>
<dbReference type="FunFam" id="2.60.120.260:FF:000065">
    <property type="entry name" value="Beta-galactosidase A"/>
    <property type="match status" value="1"/>
</dbReference>
<dbReference type="GO" id="GO:0004565">
    <property type="term" value="F:beta-galactosidase activity"/>
    <property type="evidence" value="ECO:0007669"/>
    <property type="project" value="UniProtKB-EC"/>
</dbReference>
<dbReference type="InterPro" id="IPR001944">
    <property type="entry name" value="Glycoside_Hdrlase_35"/>
</dbReference>
<dbReference type="GO" id="GO:0005975">
    <property type="term" value="P:carbohydrate metabolic process"/>
    <property type="evidence" value="ECO:0007669"/>
    <property type="project" value="InterPro"/>
</dbReference>
<dbReference type="OrthoDB" id="1657402at2759"/>
<keyword evidence="12" id="KW-1185">Reference proteome</keyword>
<comment type="catalytic activity">
    <reaction evidence="1">
        <text>Hydrolysis of terminal non-reducing beta-D-galactose residues in beta-D-galactosides.</text>
        <dbReference type="EC" id="3.2.1.23"/>
    </reaction>
</comment>
<evidence type="ECO:0000256" key="9">
    <source>
        <dbReference type="SAM" id="SignalP"/>
    </source>
</evidence>
<organism evidence="11 12">
    <name type="scientific">Aureobasidium namibiae CBS 147.97</name>
    <dbReference type="NCBI Taxonomy" id="1043004"/>
    <lineage>
        <taxon>Eukaryota</taxon>
        <taxon>Fungi</taxon>
        <taxon>Dikarya</taxon>
        <taxon>Ascomycota</taxon>
        <taxon>Pezizomycotina</taxon>
        <taxon>Dothideomycetes</taxon>
        <taxon>Dothideomycetidae</taxon>
        <taxon>Dothideales</taxon>
        <taxon>Saccotheciaceae</taxon>
        <taxon>Aureobasidium</taxon>
    </lineage>
</organism>
<dbReference type="InterPro" id="IPR025972">
    <property type="entry name" value="BetaGal_dom3"/>
</dbReference>
<feature type="domain" description="Beta-galactosidase" evidence="10">
    <location>
        <begin position="391"/>
        <end position="571"/>
    </location>
</feature>
<dbReference type="SUPFAM" id="SSF49785">
    <property type="entry name" value="Galactose-binding domain-like"/>
    <property type="match status" value="2"/>
</dbReference>
<dbReference type="STRING" id="1043004.A0A074WSH1"/>
<keyword evidence="4 9" id="KW-0732">Signal</keyword>
<dbReference type="InterPro" id="IPR025300">
    <property type="entry name" value="BetaGal_jelly_roll_dom"/>
</dbReference>
<name>A0A074WSH1_9PEZI</name>
<dbReference type="InterPro" id="IPR008979">
    <property type="entry name" value="Galactose-bd-like_sf"/>
</dbReference>
<protein>
    <recommendedName>
        <fullName evidence="3">beta-galactosidase</fullName>
        <ecNumber evidence="3">3.2.1.23</ecNumber>
    </recommendedName>
</protein>
<dbReference type="Gene3D" id="2.60.390.10">
    <property type="entry name" value="Beta-galactosidase, domain 3"/>
    <property type="match status" value="1"/>
</dbReference>
<comment type="similarity">
    <text evidence="2 8">Belongs to the glycosyl hydrolase 35 family.</text>
</comment>
<feature type="signal peptide" evidence="9">
    <location>
        <begin position="1"/>
        <end position="22"/>
    </location>
</feature>
<evidence type="ECO:0000259" key="10">
    <source>
        <dbReference type="SMART" id="SM01029"/>
    </source>
</evidence>
<dbReference type="Pfam" id="PF13363">
    <property type="entry name" value="BetaGal_dom3"/>
    <property type="match status" value="1"/>
</dbReference>
<dbReference type="InterPro" id="IPR037110">
    <property type="entry name" value="Betagal_dom2_sf"/>
</dbReference>
<dbReference type="Gene3D" id="2.102.20.10">
    <property type="entry name" value="Beta-galactosidase, domain 2"/>
    <property type="match status" value="1"/>
</dbReference>
<sequence>MRLCLHLLVYAFFLAVLALATGDGLTTQVTWDPYSLLVNGERLFLFSGEFAYERMPVPEMWSDIFQKFRANGFNAVSLYFFWSYHSASRDIFDFTSGGKDIQKVIDAAAEAGLYIIARPGPYANAETNAGGLALWTSDGSAGDYRTSDQAYYEAWEPWMREVNKILVKNQITEGGPIILYQIENELQETVHKADNTLVTYMEQLKKSVRDSGIVVPLTHNEKGQRSQSWSTDYQDVGGSVNIYGLDSYPGGLSCTNINTGFNLVRNYYQWFQNYSYTQPEFWPEFEAGWFQPWAGNFYDDCLAGMSNSWGGKFSAEHDPAFADVYYKNNIGQRGTLMSLYMAMGATNWGNLAAPVVYTSYDYSAPMRETRELQLKMSQTKLIALFTRVSQDLLYTNMESNGTGNAVSTQDIWTWVLRNPNTTAGFYVTQHSKSSSRAVTDFSISLKTSLGSITVPSVQLNGRQSKIVVSDYHFGEHTLLYSSVDVLTYGLFDRQSVLVLYLEVGQIGEYAFPGNVSIKSFGNMNVTASHVKVNGTASYTKFVYKQSASKTIVQLSNGVLLYLLDVSTAWSFWAPPTTLDPNVAADKQIFAIGPYLVRNASVSGKAVSVNGDNTNSTTLEVYVGNESVDTITWNGRILATKKTAYGALTADLTSVLDRKITIPSLTRWQVADCLPEVARSYDDSAWTVCNKTTTQAPVKPLSVPVLYSSDYGYYSGIKIYRGYFDGKSVTSANLTAQGGSAAGWSAWLNGKLVGGHSGNASLLSTSYVLDFTGVTLYDKDNVLTVVTDYTGHDQTSTGKGAANPRGLLGAALKSSGNTTASFKKWLIQGNAGGSANIDPVRGPLNEGGLYGERLGWHLPGFSPSGNEWSAGSPAGGLNSSGIKWYLTTFELDIDSDLDVPIGLELSAPPGTVASVQIYLNGYQYGKYIPHIGPQTRFPFPPGVINNQGNNTLALSVWAETDAGAKLDDVTLFAYNTYETSFNFARDWSYLQPGWTSERLRYA</sequence>
<keyword evidence="7" id="KW-0326">Glycosidase</keyword>
<dbReference type="RefSeq" id="XP_013428816.1">
    <property type="nucleotide sequence ID" value="XM_013573362.1"/>
</dbReference>
<dbReference type="PRINTS" id="PR00742">
    <property type="entry name" value="GLHYDRLASE35"/>
</dbReference>
<evidence type="ECO:0000256" key="6">
    <source>
        <dbReference type="ARBA" id="ARBA00023180"/>
    </source>
</evidence>
<dbReference type="EC" id="3.2.1.23" evidence="3"/>
<dbReference type="Pfam" id="PF13364">
    <property type="entry name" value="BetaGal_ABD2"/>
    <property type="match status" value="2"/>
</dbReference>
<dbReference type="GeneID" id="25416710"/>
<dbReference type="InterPro" id="IPR036833">
    <property type="entry name" value="BetaGal_dom3_sf"/>
</dbReference>
<dbReference type="InterPro" id="IPR017853">
    <property type="entry name" value="GH"/>
</dbReference>
<proteinExistence type="inferred from homology"/>
<feature type="chain" id="PRO_5001702728" description="beta-galactosidase" evidence="9">
    <location>
        <begin position="23"/>
        <end position="1001"/>
    </location>
</feature>
<evidence type="ECO:0000313" key="12">
    <source>
        <dbReference type="Proteomes" id="UP000027730"/>
    </source>
</evidence>
<evidence type="ECO:0000256" key="8">
    <source>
        <dbReference type="RuleBase" id="RU003679"/>
    </source>
</evidence>
<dbReference type="Gene3D" id="2.60.120.260">
    <property type="entry name" value="Galactose-binding domain-like"/>
    <property type="match status" value="2"/>
</dbReference>
<dbReference type="Gene3D" id="3.20.20.80">
    <property type="entry name" value="Glycosidases"/>
    <property type="match status" value="1"/>
</dbReference>
<evidence type="ECO:0000256" key="7">
    <source>
        <dbReference type="ARBA" id="ARBA00023295"/>
    </source>
</evidence>
<dbReference type="Pfam" id="PF10435">
    <property type="entry name" value="BetaGal_dom2"/>
    <property type="match status" value="1"/>
</dbReference>
<dbReference type="Proteomes" id="UP000027730">
    <property type="component" value="Unassembled WGS sequence"/>
</dbReference>
<evidence type="ECO:0000256" key="1">
    <source>
        <dbReference type="ARBA" id="ARBA00001412"/>
    </source>
</evidence>
<dbReference type="SMART" id="SM01029">
    <property type="entry name" value="BetaGal_dom2"/>
    <property type="match status" value="1"/>
</dbReference>
<dbReference type="FunFam" id="3.20.20.80:FF:000040">
    <property type="entry name" value="Beta-galactosidase A"/>
    <property type="match status" value="1"/>
</dbReference>
<dbReference type="EMBL" id="KL584707">
    <property type="protein sequence ID" value="KEQ74534.1"/>
    <property type="molecule type" value="Genomic_DNA"/>
</dbReference>
<keyword evidence="6" id="KW-0325">Glycoprotein</keyword>
<reference evidence="11 12" key="1">
    <citation type="journal article" date="2014" name="BMC Genomics">
        <title>Genome sequencing of four Aureobasidium pullulans varieties: biotechnological potential, stress tolerance, and description of new species.</title>
        <authorList>
            <person name="Gostin Ar C."/>
            <person name="Ohm R.A."/>
            <person name="Kogej T."/>
            <person name="Sonjak S."/>
            <person name="Turk M."/>
            <person name="Zajc J."/>
            <person name="Zalar P."/>
            <person name="Grube M."/>
            <person name="Sun H."/>
            <person name="Han J."/>
            <person name="Sharma A."/>
            <person name="Chiniquy J."/>
            <person name="Ngan C.Y."/>
            <person name="Lipzen A."/>
            <person name="Barry K."/>
            <person name="Grigoriev I.V."/>
            <person name="Gunde-Cimerman N."/>
        </authorList>
    </citation>
    <scope>NUCLEOTIDE SEQUENCE [LARGE SCALE GENOMIC DNA]</scope>
    <source>
        <strain evidence="11 12">CBS 147.97</strain>
    </source>
</reference>
<evidence type="ECO:0000256" key="4">
    <source>
        <dbReference type="ARBA" id="ARBA00022729"/>
    </source>
</evidence>
<evidence type="ECO:0000313" key="11">
    <source>
        <dbReference type="EMBL" id="KEQ74534.1"/>
    </source>
</evidence>
<dbReference type="SUPFAM" id="SSF51445">
    <property type="entry name" value="(Trans)glycosidases"/>
    <property type="match status" value="1"/>
</dbReference>
<gene>
    <name evidence="11" type="ORF">M436DRAFT_80957</name>
</gene>
<evidence type="ECO:0000256" key="3">
    <source>
        <dbReference type="ARBA" id="ARBA00012756"/>
    </source>
</evidence>
<dbReference type="SUPFAM" id="SSF51011">
    <property type="entry name" value="Glycosyl hydrolase domain"/>
    <property type="match status" value="1"/>
</dbReference>
<dbReference type="PANTHER" id="PTHR23421">
    <property type="entry name" value="BETA-GALACTOSIDASE RELATED"/>
    <property type="match status" value="1"/>
</dbReference>
<dbReference type="AlphaFoldDB" id="A0A074WSH1"/>
<dbReference type="Pfam" id="PF01301">
    <property type="entry name" value="Glyco_hydro_35"/>
    <property type="match status" value="1"/>
</dbReference>
<dbReference type="SUPFAM" id="SSF117100">
    <property type="entry name" value="Beta-galactosidase LacA, domain 3"/>
    <property type="match status" value="1"/>
</dbReference>
<dbReference type="InterPro" id="IPR031330">
    <property type="entry name" value="Gly_Hdrlase_35_cat"/>
</dbReference>
<keyword evidence="5 11" id="KW-0378">Hydrolase</keyword>
<evidence type="ECO:0000256" key="2">
    <source>
        <dbReference type="ARBA" id="ARBA00009809"/>
    </source>
</evidence>
<evidence type="ECO:0000256" key="5">
    <source>
        <dbReference type="ARBA" id="ARBA00022801"/>
    </source>
</evidence>
<dbReference type="InterPro" id="IPR018954">
    <property type="entry name" value="Betagal_dom2"/>
</dbReference>